<dbReference type="SUPFAM" id="SSF56925">
    <property type="entry name" value="OMPA-like"/>
    <property type="match status" value="1"/>
</dbReference>
<feature type="region of interest" description="Disordered" evidence="1">
    <location>
        <begin position="28"/>
        <end position="50"/>
    </location>
</feature>
<comment type="caution">
    <text evidence="2">The sequence shown here is derived from an EMBL/GenBank/DDBJ whole genome shotgun (WGS) entry which is preliminary data.</text>
</comment>
<dbReference type="InterPro" id="IPR011250">
    <property type="entry name" value="OMP/PagP_B-barrel"/>
</dbReference>
<proteinExistence type="predicted"/>
<evidence type="ECO:0000313" key="3">
    <source>
        <dbReference type="Proteomes" id="UP000600588"/>
    </source>
</evidence>
<organism evidence="2 3">
    <name type="scientific">Aestuariibaculum sediminum</name>
    <dbReference type="NCBI Taxonomy" id="2770637"/>
    <lineage>
        <taxon>Bacteria</taxon>
        <taxon>Pseudomonadati</taxon>
        <taxon>Bacteroidota</taxon>
        <taxon>Flavobacteriia</taxon>
        <taxon>Flavobacteriales</taxon>
        <taxon>Flavobacteriaceae</taxon>
    </lineage>
</organism>
<sequence length="277" mass="31832">MIGKLFIVISYLLSYTICNGQSKLEKSQESLKEGDNTFRTEKSRNSNTDDTNSSGNFFIDTFGKLIIDAFAYTAYSILIESPFEYENKSHFAALTKHPYHQKNRGNYTYIPDESSNSFRTSITSTYIFENSKIQGNHLNVNLRFLNRIGLETDYLQLWENSTNFGKQHLALYSFTAKYYRVRTEPFDFWWGLGATYVDGSVNEWGFNYGLGFELFILQPISFDGGFHQTWVNNQSINKLNATLNYHVTRFTVSSGFEHLKIGSETFSTIQLGLGISF</sequence>
<dbReference type="EMBL" id="JACVXB010000001">
    <property type="protein sequence ID" value="MBD0830926.1"/>
    <property type="molecule type" value="Genomic_DNA"/>
</dbReference>
<dbReference type="Proteomes" id="UP000600588">
    <property type="component" value="Unassembled WGS sequence"/>
</dbReference>
<evidence type="ECO:0000313" key="2">
    <source>
        <dbReference type="EMBL" id="MBD0830926.1"/>
    </source>
</evidence>
<name>A0A8J6UEQ5_9FLAO</name>
<gene>
    <name evidence="2" type="ORF">ICJ83_02165</name>
</gene>
<dbReference type="AlphaFoldDB" id="A0A8J6UEQ5"/>
<evidence type="ECO:0000256" key="1">
    <source>
        <dbReference type="SAM" id="MobiDB-lite"/>
    </source>
</evidence>
<feature type="compositionally biased region" description="Basic and acidic residues" evidence="1">
    <location>
        <begin position="28"/>
        <end position="44"/>
    </location>
</feature>
<reference evidence="2 3" key="1">
    <citation type="submission" date="2020-09" db="EMBL/GenBank/DDBJ databases">
        <title>TT11 complete genome.</title>
        <authorList>
            <person name="Wu Z."/>
        </authorList>
    </citation>
    <scope>NUCLEOTIDE SEQUENCE [LARGE SCALE GENOMIC DNA]</scope>
    <source>
        <strain evidence="2 3">TT11</strain>
    </source>
</reference>
<protein>
    <submittedName>
        <fullName evidence="2">Uncharacterized protein</fullName>
    </submittedName>
</protein>
<accession>A0A8J6UEQ5</accession>
<dbReference type="RefSeq" id="WP_188228708.1">
    <property type="nucleotide sequence ID" value="NZ_JACVXB010000001.1"/>
</dbReference>
<keyword evidence="3" id="KW-1185">Reference proteome</keyword>